<dbReference type="InterPro" id="IPR019591">
    <property type="entry name" value="Mrp/NBP35_ATP-bd"/>
</dbReference>
<evidence type="ECO:0000256" key="1">
    <source>
        <dbReference type="ARBA" id="ARBA00022723"/>
    </source>
</evidence>
<dbReference type="Pfam" id="PF10609">
    <property type="entry name" value="ParA"/>
    <property type="match status" value="1"/>
</dbReference>
<protein>
    <recommendedName>
        <fullName evidence="7 8">Iron-sulfur cluster carrier protein</fullName>
    </recommendedName>
</protein>
<dbReference type="FunFam" id="3.40.50.300:FF:001119">
    <property type="entry name" value="Iron-sulfur cluster carrier protein"/>
    <property type="match status" value="1"/>
</dbReference>
<dbReference type="CDD" id="cd02037">
    <property type="entry name" value="Mrp_NBP35"/>
    <property type="match status" value="1"/>
</dbReference>
<dbReference type="HAMAP" id="MF_02040">
    <property type="entry name" value="Mrp_NBP35"/>
    <property type="match status" value="1"/>
</dbReference>
<keyword evidence="3 8" id="KW-0067">ATP-binding</keyword>
<dbReference type="PANTHER" id="PTHR42961:SF2">
    <property type="entry name" value="IRON-SULFUR PROTEIN NUBPL"/>
    <property type="match status" value="1"/>
</dbReference>
<evidence type="ECO:0000256" key="6">
    <source>
        <dbReference type="ARBA" id="ARBA00058094"/>
    </source>
</evidence>
<dbReference type="Proteomes" id="UP000010469">
    <property type="component" value="Chromosome"/>
</dbReference>
<dbReference type="GO" id="GO:0046872">
    <property type="term" value="F:metal ion binding"/>
    <property type="evidence" value="ECO:0007669"/>
    <property type="project" value="UniProtKB-KW"/>
</dbReference>
<dbReference type="GeneID" id="14211933"/>
<dbReference type="FunCoup" id="L0ABA7">
    <property type="interactions" value="101"/>
</dbReference>
<dbReference type="eggNOG" id="arCOG00585">
    <property type="taxonomic scope" value="Archaea"/>
</dbReference>
<comment type="subunit">
    <text evidence="8">Homodimer.</text>
</comment>
<dbReference type="Gene3D" id="3.40.50.300">
    <property type="entry name" value="P-loop containing nucleotide triphosphate hydrolases"/>
    <property type="match status" value="1"/>
</dbReference>
<dbReference type="KEGG" id="clg:Calag_0673"/>
<evidence type="ECO:0000256" key="7">
    <source>
        <dbReference type="ARBA" id="ARBA00074706"/>
    </source>
</evidence>
<evidence type="ECO:0000256" key="8">
    <source>
        <dbReference type="HAMAP-Rule" id="MF_02040"/>
    </source>
</evidence>
<dbReference type="GO" id="GO:0005524">
    <property type="term" value="F:ATP binding"/>
    <property type="evidence" value="ECO:0007669"/>
    <property type="project" value="UniProtKB-UniRule"/>
</dbReference>
<sequence>MSELSFRIKNEEFKEKSSKNAAYDYKEQAQRMRALQDEQRKVVEKMKKIPYKIAILSSKGGVGKSFVTSNLAIALSSLGKNVAVLDADFHGPSIPKMLGIELSKGLLARDDGSIIPAVSRHGVKVVSVGLMLPTEDTPVIWRGSIKTTAIRQLLAYTDWEGIEYLLIDLPPGTGDEQLTIAQIIPNLTGFLMVTIPSEISKYVVKKAANFAQKINVPILGIIENMSYFKCDDGKIYYIFGKGAAEEISKEYNITFLGKIPIDPKIRESNDNGIAFFIDYPELEASKIFMDISKKFLEVLEKANKKEENNLQK</sequence>
<dbReference type="InterPro" id="IPR044304">
    <property type="entry name" value="NUBPL-like"/>
</dbReference>
<keyword evidence="2 8" id="KW-0547">Nucleotide-binding</keyword>
<dbReference type="AlphaFoldDB" id="L0ABA7"/>
<dbReference type="SUPFAM" id="SSF52540">
    <property type="entry name" value="P-loop containing nucleoside triphosphate hydrolases"/>
    <property type="match status" value="1"/>
</dbReference>
<keyword evidence="10" id="KW-1185">Reference proteome</keyword>
<dbReference type="GO" id="GO:0016887">
    <property type="term" value="F:ATP hydrolysis activity"/>
    <property type="evidence" value="ECO:0007669"/>
    <property type="project" value="UniProtKB-UniRule"/>
</dbReference>
<proteinExistence type="inferred from homology"/>
<comment type="caution">
    <text evidence="8">Lacks conserved residue(s) required for the propagation of feature annotation.</text>
</comment>
<keyword evidence="4 8" id="KW-0408">Iron</keyword>
<keyword evidence="5 8" id="KW-0411">Iron-sulfur</keyword>
<dbReference type="GO" id="GO:0016226">
    <property type="term" value="P:iron-sulfur cluster assembly"/>
    <property type="evidence" value="ECO:0007669"/>
    <property type="project" value="InterPro"/>
</dbReference>
<evidence type="ECO:0000256" key="3">
    <source>
        <dbReference type="ARBA" id="ARBA00022840"/>
    </source>
</evidence>
<accession>L0ABA7</accession>
<keyword evidence="8" id="KW-0378">Hydrolase</keyword>
<evidence type="ECO:0000256" key="5">
    <source>
        <dbReference type="ARBA" id="ARBA00023014"/>
    </source>
</evidence>
<dbReference type="HOGENOM" id="CLU_024839_0_1_2"/>
<dbReference type="STRING" id="1056495.Calag_0673"/>
<dbReference type="InterPro" id="IPR033756">
    <property type="entry name" value="YlxH/NBP35"/>
</dbReference>
<dbReference type="PANTHER" id="PTHR42961">
    <property type="entry name" value="IRON-SULFUR PROTEIN NUBPL"/>
    <property type="match status" value="1"/>
</dbReference>
<dbReference type="GO" id="GO:0140663">
    <property type="term" value="F:ATP-dependent FeS chaperone activity"/>
    <property type="evidence" value="ECO:0007669"/>
    <property type="project" value="InterPro"/>
</dbReference>
<dbReference type="EMBL" id="CP003378">
    <property type="protein sequence ID" value="AFZ70422.1"/>
    <property type="molecule type" value="Genomic_DNA"/>
</dbReference>
<comment type="function">
    <text evidence="6 8">Binds and transfers iron-sulfur (Fe-S) clusters to target apoproteins. Can hydrolyze ATP.</text>
</comment>
<evidence type="ECO:0000313" key="10">
    <source>
        <dbReference type="Proteomes" id="UP000010469"/>
    </source>
</evidence>
<organism evidence="9 10">
    <name type="scientific">Caldisphaera lagunensis (strain DSM 15908 / JCM 11604 / ANMR 0165 / IC-154)</name>
    <dbReference type="NCBI Taxonomy" id="1056495"/>
    <lineage>
        <taxon>Archaea</taxon>
        <taxon>Thermoproteota</taxon>
        <taxon>Thermoprotei</taxon>
        <taxon>Acidilobales</taxon>
        <taxon>Caldisphaeraceae</taxon>
        <taxon>Caldisphaera</taxon>
    </lineage>
</organism>
<comment type="similarity">
    <text evidence="8">Belongs to the Mrp/NBP35 ATP-binding proteins family.</text>
</comment>
<evidence type="ECO:0000313" key="9">
    <source>
        <dbReference type="EMBL" id="AFZ70422.1"/>
    </source>
</evidence>
<dbReference type="GO" id="GO:0051539">
    <property type="term" value="F:4 iron, 4 sulfur cluster binding"/>
    <property type="evidence" value="ECO:0007669"/>
    <property type="project" value="TreeGrafter"/>
</dbReference>
<dbReference type="RefSeq" id="WP_015232320.1">
    <property type="nucleotide sequence ID" value="NC_019791.1"/>
</dbReference>
<keyword evidence="1 8" id="KW-0479">Metal-binding</keyword>
<reference evidence="10" key="1">
    <citation type="submission" date="2012-03" db="EMBL/GenBank/DDBJ databases">
        <title>Complete genome of Caldisphaera lagunensis DSM 15908.</title>
        <authorList>
            <person name="Lucas S."/>
            <person name="Copeland A."/>
            <person name="Lapidus A."/>
            <person name="Glavina del Rio T."/>
            <person name="Dalin E."/>
            <person name="Tice H."/>
            <person name="Bruce D."/>
            <person name="Goodwin L."/>
            <person name="Pitluck S."/>
            <person name="Peters L."/>
            <person name="Mikhailova N."/>
            <person name="Teshima H."/>
            <person name="Kyrpides N."/>
            <person name="Mavromatis K."/>
            <person name="Ivanova N."/>
            <person name="Brettin T."/>
            <person name="Detter J.C."/>
            <person name="Han C."/>
            <person name="Larimer F."/>
            <person name="Land M."/>
            <person name="Hauser L."/>
            <person name="Markowitz V."/>
            <person name="Cheng J.-F."/>
            <person name="Hugenholtz P."/>
            <person name="Woyke T."/>
            <person name="Wu D."/>
            <person name="Spring S."/>
            <person name="Schroeder M."/>
            <person name="Brambilla E."/>
            <person name="Klenk H.-P."/>
            <person name="Eisen J.A."/>
        </authorList>
    </citation>
    <scope>NUCLEOTIDE SEQUENCE [LARGE SCALE GENOMIC DNA]</scope>
    <source>
        <strain evidence="10">DSM 15908 / JCM 11604 / IC-154</strain>
    </source>
</reference>
<evidence type="ECO:0000256" key="4">
    <source>
        <dbReference type="ARBA" id="ARBA00023004"/>
    </source>
</evidence>
<evidence type="ECO:0000256" key="2">
    <source>
        <dbReference type="ARBA" id="ARBA00022741"/>
    </source>
</evidence>
<gene>
    <name evidence="9" type="ordered locus">Calag_0673</name>
</gene>
<name>L0ABA7_CALLD</name>
<dbReference type="InParanoid" id="L0ABA7"/>
<dbReference type="InterPro" id="IPR027417">
    <property type="entry name" value="P-loop_NTPase"/>
</dbReference>